<feature type="domain" description="Protein kinase" evidence="6">
    <location>
        <begin position="14"/>
        <end position="265"/>
    </location>
</feature>
<dbReference type="PANTHER" id="PTHR43289">
    <property type="entry name" value="MITOGEN-ACTIVATED PROTEIN KINASE KINASE KINASE 20-RELATED"/>
    <property type="match status" value="1"/>
</dbReference>
<dbReference type="Proteomes" id="UP001379945">
    <property type="component" value="Unassembled WGS sequence"/>
</dbReference>
<dbReference type="Gene3D" id="1.10.3210.10">
    <property type="entry name" value="Hypothetical protein af1432"/>
    <property type="match status" value="1"/>
</dbReference>
<proteinExistence type="predicted"/>
<keyword evidence="1" id="KW-0808">Transferase</keyword>
<keyword evidence="3" id="KW-0418">Kinase</keyword>
<dbReference type="SMART" id="SM00220">
    <property type="entry name" value="S_TKc"/>
    <property type="match status" value="1"/>
</dbReference>
<evidence type="ECO:0000256" key="1">
    <source>
        <dbReference type="ARBA" id="ARBA00022679"/>
    </source>
</evidence>
<dbReference type="Gene3D" id="1.10.510.10">
    <property type="entry name" value="Transferase(Phosphotransferase) domain 1"/>
    <property type="match status" value="1"/>
</dbReference>
<dbReference type="SUPFAM" id="SSF55781">
    <property type="entry name" value="GAF domain-like"/>
    <property type="match status" value="1"/>
</dbReference>
<dbReference type="RefSeq" id="WP_341398120.1">
    <property type="nucleotide sequence ID" value="NZ_JBBUTI010000004.1"/>
</dbReference>
<dbReference type="InterPro" id="IPR008271">
    <property type="entry name" value="Ser/Thr_kinase_AS"/>
</dbReference>
<sequence>MPAALRPGGQLGRFELRRQIGQGAQASVWLAWDDMLQREVAIKVMLPEEQLDHALQEARAMGALRHPHIVPVHEAHVEPGLAWLVMTAIDGCTLAERLRGGALPAQQAVRLCSEVLSALGCAHAAGIVHRDIKPSNILLDSQGHAHVADFGVAARSQAGHEGVLVGSAGYISPEAAAGAAPEPAMDLFAVGLLLGEMLCGQPMRMAVLPELAMARAREVPVTWPANCGQDVDDRLRHVVLRAVAHDPAQRFASVSAFEAALQAWWQPLSQAQLELPGDGSQGPGADTLAFLLRRMRQTGDFPALSDSVVRIQRITASESDSVHVLAAEILKDVALTNKLLRLVNTAGFLHSGAGEVSTVSRAAALIGFSGIRNLAMSVMLLEHMRDQSRARRMKELFLQALLTAMLTDQLTPPSAERETAFLAGMLSHLGRLLVAYLFPDEAQAIRERSDGTDLRSETRAAVQVLGLSLDQLGQGVARSWGLPDSLRLAMHRPEGDWPRRLVPEADERLRWRVRAAGEMVQLLLNHEPVHSETALRQYVASVAPALGLGIDAVIEAVQLTRVQLSGLASDLQIEPSPHSQARRLLGEDPAGDTTMVMPPPPARMADLLSAGLAEVTQALLADSPKLNDVLRALLESLLRALKAQRVLLALRDARTGQLGGRLAMGEGAEALSRRCTVDVTAKVPADVFAAACIKGLDTLITDARAPDLRPRLPAWYRDQVPVSFALLPLMLKAAPVGFLLIECDHTLQLEHAELSLLRALRNQALLALKTAH</sequence>
<comment type="caution">
    <text evidence="8">The sequence shown here is derived from an EMBL/GenBank/DDBJ whole genome shotgun (WGS) entry which is preliminary data.</text>
</comment>
<dbReference type="PROSITE" id="PS00108">
    <property type="entry name" value="PROTEIN_KINASE_ST"/>
    <property type="match status" value="1"/>
</dbReference>
<gene>
    <name evidence="8" type="ORF">AACH00_05680</name>
</gene>
<dbReference type="CDD" id="cd14014">
    <property type="entry name" value="STKc_PknB_like"/>
    <property type="match status" value="1"/>
</dbReference>
<evidence type="ECO:0000259" key="7">
    <source>
        <dbReference type="PROSITE" id="PS51833"/>
    </source>
</evidence>
<dbReference type="PANTHER" id="PTHR43289:SF6">
    <property type="entry name" value="SERINE_THREONINE-PROTEIN KINASE NEKL-3"/>
    <property type="match status" value="1"/>
</dbReference>
<evidence type="ECO:0000313" key="9">
    <source>
        <dbReference type="Proteomes" id="UP001379945"/>
    </source>
</evidence>
<accession>A0ABU9C1V9</accession>
<feature type="region of interest" description="Disordered" evidence="5">
    <location>
        <begin position="574"/>
        <end position="593"/>
    </location>
</feature>
<dbReference type="InterPro" id="IPR011009">
    <property type="entry name" value="Kinase-like_dom_sf"/>
</dbReference>
<dbReference type="PROSITE" id="PS50011">
    <property type="entry name" value="PROTEIN_KINASE_DOM"/>
    <property type="match status" value="1"/>
</dbReference>
<dbReference type="InterPro" id="IPR000719">
    <property type="entry name" value="Prot_kinase_dom"/>
</dbReference>
<evidence type="ECO:0000259" key="6">
    <source>
        <dbReference type="PROSITE" id="PS50011"/>
    </source>
</evidence>
<dbReference type="InterPro" id="IPR029016">
    <property type="entry name" value="GAF-like_dom_sf"/>
</dbReference>
<organism evidence="8 9">
    <name type="scientific">Ideonella margarita</name>
    <dbReference type="NCBI Taxonomy" id="2984191"/>
    <lineage>
        <taxon>Bacteria</taxon>
        <taxon>Pseudomonadati</taxon>
        <taxon>Pseudomonadota</taxon>
        <taxon>Betaproteobacteria</taxon>
        <taxon>Burkholderiales</taxon>
        <taxon>Sphaerotilaceae</taxon>
        <taxon>Ideonella</taxon>
    </lineage>
</organism>
<keyword evidence="9" id="KW-1185">Reference proteome</keyword>
<dbReference type="Gene3D" id="3.30.200.20">
    <property type="entry name" value="Phosphorylase Kinase, domain 1"/>
    <property type="match status" value="1"/>
</dbReference>
<name>A0ABU9C1V9_9BURK</name>
<dbReference type="SUPFAM" id="SSF56112">
    <property type="entry name" value="Protein kinase-like (PK-like)"/>
    <property type="match status" value="1"/>
</dbReference>
<dbReference type="Pfam" id="PF00069">
    <property type="entry name" value="Pkinase"/>
    <property type="match status" value="1"/>
</dbReference>
<keyword evidence="4" id="KW-0067">ATP-binding</keyword>
<dbReference type="Gene3D" id="3.30.450.40">
    <property type="match status" value="1"/>
</dbReference>
<dbReference type="InterPro" id="IPR013976">
    <property type="entry name" value="HDOD"/>
</dbReference>
<evidence type="ECO:0000313" key="8">
    <source>
        <dbReference type="EMBL" id="MEK8045834.1"/>
    </source>
</evidence>
<evidence type="ECO:0000256" key="3">
    <source>
        <dbReference type="ARBA" id="ARBA00022777"/>
    </source>
</evidence>
<evidence type="ECO:0000256" key="2">
    <source>
        <dbReference type="ARBA" id="ARBA00022741"/>
    </source>
</evidence>
<feature type="domain" description="HDOD" evidence="7">
    <location>
        <begin position="301"/>
        <end position="496"/>
    </location>
</feature>
<evidence type="ECO:0000256" key="5">
    <source>
        <dbReference type="SAM" id="MobiDB-lite"/>
    </source>
</evidence>
<dbReference type="Pfam" id="PF08668">
    <property type="entry name" value="HDOD"/>
    <property type="match status" value="1"/>
</dbReference>
<dbReference type="PROSITE" id="PS51833">
    <property type="entry name" value="HDOD"/>
    <property type="match status" value="1"/>
</dbReference>
<keyword evidence="2" id="KW-0547">Nucleotide-binding</keyword>
<dbReference type="SUPFAM" id="SSF109604">
    <property type="entry name" value="HD-domain/PDEase-like"/>
    <property type="match status" value="1"/>
</dbReference>
<dbReference type="EMBL" id="JBBUTI010000004">
    <property type="protein sequence ID" value="MEK8045834.1"/>
    <property type="molecule type" value="Genomic_DNA"/>
</dbReference>
<reference evidence="8 9" key="1">
    <citation type="submission" date="2024-04" db="EMBL/GenBank/DDBJ databases">
        <title>Novel species of the genus Ideonella isolated from streams.</title>
        <authorList>
            <person name="Lu H."/>
        </authorList>
    </citation>
    <scope>NUCLEOTIDE SEQUENCE [LARGE SCALE GENOMIC DNA]</scope>
    <source>
        <strain evidence="8 9">LYT19W</strain>
    </source>
</reference>
<evidence type="ECO:0000256" key="4">
    <source>
        <dbReference type="ARBA" id="ARBA00022840"/>
    </source>
</evidence>
<protein>
    <submittedName>
        <fullName evidence="8">HDOD domain-containing protein</fullName>
    </submittedName>
</protein>